<dbReference type="Gene3D" id="3.10.20.90">
    <property type="entry name" value="Phosphatidylinositol 3-kinase Catalytic Subunit, Chain A, domain 1"/>
    <property type="match status" value="1"/>
</dbReference>
<dbReference type="PIRSF" id="PIRSF017804">
    <property type="entry name" value="Secretion_EccD1"/>
    <property type="match status" value="1"/>
</dbReference>
<reference evidence="9 10" key="1">
    <citation type="submission" date="2019-07" db="EMBL/GenBank/DDBJ databases">
        <authorList>
            <person name="Duangmal K."/>
            <person name="Teo W.F.A."/>
        </authorList>
    </citation>
    <scope>NUCLEOTIDE SEQUENCE [LARGE SCALE GENOMIC DNA]</scope>
    <source>
        <strain evidence="9 10">TBRC 6029</strain>
    </source>
</reference>
<comment type="caution">
    <text evidence="9">The sequence shown here is derived from an EMBL/GenBank/DDBJ whole genome shotgun (WGS) entry which is preliminary data.</text>
</comment>
<protein>
    <submittedName>
        <fullName evidence="9">Type VII secretion integral membrane protein EccD</fullName>
    </submittedName>
</protein>
<dbReference type="Pfam" id="PF08817">
    <property type="entry name" value="YukD"/>
    <property type="match status" value="1"/>
</dbReference>
<evidence type="ECO:0000256" key="1">
    <source>
        <dbReference type="ARBA" id="ARBA00004651"/>
    </source>
</evidence>
<organism evidence="9 10">
    <name type="scientific">Amycolatopsis rhizosphaerae</name>
    <dbReference type="NCBI Taxonomy" id="2053003"/>
    <lineage>
        <taxon>Bacteria</taxon>
        <taxon>Bacillati</taxon>
        <taxon>Actinomycetota</taxon>
        <taxon>Actinomycetes</taxon>
        <taxon>Pseudonocardiales</taxon>
        <taxon>Pseudonocardiaceae</taxon>
        <taxon>Amycolatopsis</taxon>
    </lineage>
</organism>
<keyword evidence="10" id="KW-1185">Reference proteome</keyword>
<feature type="transmembrane region" description="Helical" evidence="7">
    <location>
        <begin position="434"/>
        <end position="454"/>
    </location>
</feature>
<evidence type="ECO:0000256" key="5">
    <source>
        <dbReference type="ARBA" id="ARBA00022989"/>
    </source>
</evidence>
<dbReference type="Pfam" id="PF19053">
    <property type="entry name" value="EccD"/>
    <property type="match status" value="1"/>
</dbReference>
<dbReference type="GO" id="GO:0005886">
    <property type="term" value="C:plasma membrane"/>
    <property type="evidence" value="ECO:0007669"/>
    <property type="project" value="UniProtKB-SubCell"/>
</dbReference>
<feature type="transmembrane region" description="Helical" evidence="7">
    <location>
        <begin position="372"/>
        <end position="389"/>
    </location>
</feature>
<dbReference type="InterPro" id="IPR006707">
    <property type="entry name" value="T7SS_EccD"/>
</dbReference>
<name>A0A558AQK9_9PSEU</name>
<evidence type="ECO:0000256" key="7">
    <source>
        <dbReference type="SAM" id="Phobius"/>
    </source>
</evidence>
<comment type="subcellular location">
    <subcellularLocation>
        <location evidence="1">Cell membrane</location>
        <topology evidence="1">Multi-pass membrane protein</topology>
    </subcellularLocation>
</comment>
<keyword evidence="6 7" id="KW-0472">Membrane</keyword>
<evidence type="ECO:0000256" key="6">
    <source>
        <dbReference type="ARBA" id="ARBA00023136"/>
    </source>
</evidence>
<dbReference type="OrthoDB" id="4775372at2"/>
<evidence type="ECO:0000256" key="2">
    <source>
        <dbReference type="ARBA" id="ARBA00006162"/>
    </source>
</evidence>
<dbReference type="NCBIfam" id="TIGR03920">
    <property type="entry name" value="T7SS_EccD"/>
    <property type="match status" value="1"/>
</dbReference>
<comment type="similarity">
    <text evidence="2">Belongs to the EccD/Snm4 family.</text>
</comment>
<dbReference type="Proteomes" id="UP000320011">
    <property type="component" value="Unassembled WGS sequence"/>
</dbReference>
<reference evidence="9 10" key="2">
    <citation type="submission" date="2019-08" db="EMBL/GenBank/DDBJ databases">
        <title>Amycolatopsis acidicola sp. nov., isolated from peat swamp forest soil.</title>
        <authorList>
            <person name="Srisuk N."/>
        </authorList>
    </citation>
    <scope>NUCLEOTIDE SEQUENCE [LARGE SCALE GENOMIC DNA]</scope>
    <source>
        <strain evidence="9 10">TBRC 6029</strain>
    </source>
</reference>
<feature type="transmembrane region" description="Helical" evidence="7">
    <location>
        <begin position="175"/>
        <end position="196"/>
    </location>
</feature>
<feature type="transmembrane region" description="Helical" evidence="7">
    <location>
        <begin position="395"/>
        <end position="422"/>
    </location>
</feature>
<evidence type="ECO:0000259" key="8">
    <source>
        <dbReference type="Pfam" id="PF19053"/>
    </source>
</evidence>
<keyword evidence="5 7" id="KW-1133">Transmembrane helix</keyword>
<feature type="transmembrane region" description="Helical" evidence="7">
    <location>
        <begin position="317"/>
        <end position="337"/>
    </location>
</feature>
<gene>
    <name evidence="9" type="primary">eccD</name>
    <name evidence="9" type="ORF">FNH05_31280</name>
</gene>
<accession>A0A558AQK9</accession>
<feature type="domain" description="EccD-like transmembrane" evidence="8">
    <location>
        <begin position="117"/>
        <end position="457"/>
    </location>
</feature>
<evidence type="ECO:0000313" key="10">
    <source>
        <dbReference type="Proteomes" id="UP000320011"/>
    </source>
</evidence>
<dbReference type="EMBL" id="VJWX01000486">
    <property type="protein sequence ID" value="TVT26553.1"/>
    <property type="molecule type" value="Genomic_DNA"/>
</dbReference>
<evidence type="ECO:0000256" key="3">
    <source>
        <dbReference type="ARBA" id="ARBA00022475"/>
    </source>
</evidence>
<evidence type="ECO:0000313" key="9">
    <source>
        <dbReference type="EMBL" id="TVT26553.1"/>
    </source>
</evidence>
<feature type="transmembrane region" description="Helical" evidence="7">
    <location>
        <begin position="146"/>
        <end position="168"/>
    </location>
</feature>
<keyword evidence="4 7" id="KW-0812">Transmembrane</keyword>
<proteinExistence type="inferred from homology"/>
<feature type="transmembrane region" description="Helical" evidence="7">
    <location>
        <begin position="257"/>
        <end position="279"/>
    </location>
</feature>
<feature type="transmembrane region" description="Helical" evidence="7">
    <location>
        <begin position="231"/>
        <end position="251"/>
    </location>
</feature>
<feature type="transmembrane region" description="Helical" evidence="7">
    <location>
        <begin position="119"/>
        <end position="140"/>
    </location>
</feature>
<sequence>MHAAGLIRVTIAAPTRRIDMALPEYASVAELLPGLLARAGEGLADEGVAGGGWQLRRPDGTTFDLGRTLGAHRVRDGEILHLVTSRADWPEPEYDDVVDAIATGAGRTGSAWAPRHTRLAGLSAGTATMLLGLVAVLRAGPGWTTPAVWALVVAGVLLAAGVVLARAVGDAGAGAVLAGAALPFAFVGGGLLLAGAHALSSLAAGHLMLAGVALLLTALAGYLGVAAAQTLFAGAAATGLFALLAGFVAAVSDLAAYQTAAAVAAALLALSIVFAPLALRLGKVPMPVLPRSTADLVRDDPQPPIERVHAAVARADGLLTGMLGGASVVVMYCQMLLTHDGSASSVTMVAVLAAGFLLRARLYPTPRQRIPLLVTGMFGAACLVAGPFTDGTVPLVAVVAALLAVAAALMVAGILLSTRAANPYFGRFGEYSEILLLAALVPVVCWVLGLYGYVRGLGG</sequence>
<feature type="transmembrane region" description="Helical" evidence="7">
    <location>
        <begin position="343"/>
        <end position="360"/>
    </location>
</feature>
<keyword evidence="3" id="KW-1003">Cell membrane</keyword>
<dbReference type="InterPro" id="IPR044049">
    <property type="entry name" value="EccD_transm"/>
</dbReference>
<evidence type="ECO:0000256" key="4">
    <source>
        <dbReference type="ARBA" id="ARBA00022692"/>
    </source>
</evidence>
<feature type="transmembrane region" description="Helical" evidence="7">
    <location>
        <begin position="202"/>
        <end position="224"/>
    </location>
</feature>
<dbReference type="AlphaFoldDB" id="A0A558AQK9"/>
<dbReference type="InterPro" id="IPR024962">
    <property type="entry name" value="YukD-like"/>
</dbReference>